<dbReference type="Proteomes" id="UP000763505">
    <property type="component" value="Unassembled WGS sequence"/>
</dbReference>
<dbReference type="GO" id="GO:0017111">
    <property type="term" value="F:ribonucleoside triphosphate phosphatase activity"/>
    <property type="evidence" value="ECO:0007669"/>
    <property type="project" value="InterPro"/>
</dbReference>
<dbReference type="FunFam" id="3.90.950.10:FF:000001">
    <property type="entry name" value="dITP/XTP pyrophosphatase"/>
    <property type="match status" value="1"/>
</dbReference>
<dbReference type="SUPFAM" id="SSF52972">
    <property type="entry name" value="ITPase-like"/>
    <property type="match status" value="1"/>
</dbReference>
<keyword evidence="4 10" id="KW-0547">Nucleotide-binding</keyword>
<reference evidence="13 14" key="1">
    <citation type="submission" date="2016-10" db="EMBL/GenBank/DDBJ databases">
        <authorList>
            <person name="Varghese N."/>
            <person name="Submissions S."/>
        </authorList>
    </citation>
    <scope>NUCLEOTIDE SEQUENCE [LARGE SCALE GENOMIC DNA]</scope>
    <source>
        <strain evidence="13 14">IBRC-M10081</strain>
    </source>
</reference>
<feature type="binding site" evidence="10">
    <location>
        <begin position="177"/>
        <end position="178"/>
    </location>
    <ligand>
        <name>substrate</name>
    </ligand>
</feature>
<dbReference type="GO" id="GO:0009117">
    <property type="term" value="P:nucleotide metabolic process"/>
    <property type="evidence" value="ECO:0007669"/>
    <property type="project" value="UniProtKB-KW"/>
</dbReference>
<feature type="active site" description="Proton acceptor" evidence="10">
    <location>
        <position position="70"/>
    </location>
</feature>
<dbReference type="GO" id="GO:0036220">
    <property type="term" value="F:ITP diphosphatase activity"/>
    <property type="evidence" value="ECO:0007669"/>
    <property type="project" value="UniProtKB-UniRule"/>
</dbReference>
<evidence type="ECO:0000256" key="7">
    <source>
        <dbReference type="ARBA" id="ARBA00023080"/>
    </source>
</evidence>
<dbReference type="GO" id="GO:0009146">
    <property type="term" value="P:purine nucleoside triphosphate catabolic process"/>
    <property type="evidence" value="ECO:0007669"/>
    <property type="project" value="UniProtKB-UniRule"/>
</dbReference>
<dbReference type="GO" id="GO:0005829">
    <property type="term" value="C:cytosol"/>
    <property type="evidence" value="ECO:0007669"/>
    <property type="project" value="TreeGrafter"/>
</dbReference>
<comment type="function">
    <text evidence="10">Pyrophosphatase that catalyzes the hydrolysis of nucleoside triphosphates to their monophosphate derivatives, with a high preference for the non-canonical purine nucleotides XTP (xanthosine triphosphate), dITP (deoxyinosine triphosphate) and ITP. Seems to function as a house-cleaning enzyme that removes non-canonical purine nucleotides from the nucleotide pool, thus preventing their incorporation into DNA/RNA and avoiding chromosomal lesions.</text>
</comment>
<dbReference type="GO" id="GO:0035870">
    <property type="term" value="F:dITP diphosphatase activity"/>
    <property type="evidence" value="ECO:0007669"/>
    <property type="project" value="UniProtKB-UniRule"/>
</dbReference>
<dbReference type="InterPro" id="IPR020922">
    <property type="entry name" value="dITP/XTP_pyrophosphatase"/>
</dbReference>
<protein>
    <recommendedName>
        <fullName evidence="10">dITP/XTP pyrophosphatase</fullName>
        <ecNumber evidence="10">3.6.1.66</ecNumber>
    </recommendedName>
    <alternativeName>
        <fullName evidence="10">Non-canonical purine NTP pyrophosphatase</fullName>
    </alternativeName>
    <alternativeName>
        <fullName evidence="10">Non-standard purine NTP pyrophosphatase</fullName>
    </alternativeName>
    <alternativeName>
        <fullName evidence="10">Nucleoside-triphosphate diphosphatase</fullName>
    </alternativeName>
    <alternativeName>
        <fullName evidence="10">Nucleoside-triphosphate pyrophosphatase</fullName>
        <shortName evidence="10">NTPase</shortName>
    </alternativeName>
</protein>
<evidence type="ECO:0000256" key="10">
    <source>
        <dbReference type="HAMAP-Rule" id="MF_01405"/>
    </source>
</evidence>
<gene>
    <name evidence="12" type="ORF">K8V35_08100</name>
    <name evidence="13" type="ORF">SAMN05192557_0247</name>
</gene>
<dbReference type="GO" id="GO:0036222">
    <property type="term" value="F:XTP diphosphatase activity"/>
    <property type="evidence" value="ECO:0007669"/>
    <property type="project" value="UniProtKB-UniRule"/>
</dbReference>
<dbReference type="Pfam" id="PF01725">
    <property type="entry name" value="Ham1p_like"/>
    <property type="match status" value="1"/>
</dbReference>
<evidence type="ECO:0000256" key="8">
    <source>
        <dbReference type="ARBA" id="ARBA00051875"/>
    </source>
</evidence>
<comment type="catalytic activity">
    <reaction evidence="10">
        <text>ITP + H2O = IMP + diphosphate + H(+)</text>
        <dbReference type="Rhea" id="RHEA:29399"/>
        <dbReference type="ChEBI" id="CHEBI:15377"/>
        <dbReference type="ChEBI" id="CHEBI:15378"/>
        <dbReference type="ChEBI" id="CHEBI:33019"/>
        <dbReference type="ChEBI" id="CHEBI:58053"/>
        <dbReference type="ChEBI" id="CHEBI:61402"/>
        <dbReference type="EC" id="3.6.1.66"/>
    </reaction>
</comment>
<keyword evidence="6 10" id="KW-0460">Magnesium</keyword>
<evidence type="ECO:0000313" key="14">
    <source>
        <dbReference type="Proteomes" id="UP000243605"/>
    </source>
</evidence>
<feature type="binding site" evidence="10">
    <location>
        <position position="172"/>
    </location>
    <ligand>
        <name>substrate</name>
    </ligand>
</feature>
<feature type="binding site" evidence="10">
    <location>
        <begin position="8"/>
        <end position="13"/>
    </location>
    <ligand>
        <name>substrate</name>
    </ligand>
</feature>
<feature type="binding site" evidence="10">
    <location>
        <position position="70"/>
    </location>
    <ligand>
        <name>Mg(2+)</name>
        <dbReference type="ChEBI" id="CHEBI:18420"/>
    </ligand>
</feature>
<evidence type="ECO:0000256" key="5">
    <source>
        <dbReference type="ARBA" id="ARBA00022801"/>
    </source>
</evidence>
<evidence type="ECO:0000256" key="1">
    <source>
        <dbReference type="ARBA" id="ARBA00008023"/>
    </source>
</evidence>
<evidence type="ECO:0000256" key="6">
    <source>
        <dbReference type="ARBA" id="ARBA00022842"/>
    </source>
</evidence>
<sequence length="198" mass="21598">MNEIVVASGNKGKIREFKEIFSNLNISVVGIKDKVPDFDVDETGTTFEENAILKAEAASTLLNLPVISDDSGLEVDVLNGEPGVYSARYAGDLGDDANNKKLLENMKDQSNRRARFVSVIAVAIPNKQTITFTGTIEGNILTSLIGHNGFGYDPLFETLDGLKFGEISLEDKNKISHRANALKKLQNDQTLLNLLKGE</sequence>
<dbReference type="EMBL" id="DYYI01000088">
    <property type="protein sequence ID" value="HJE20299.1"/>
    <property type="molecule type" value="Genomic_DNA"/>
</dbReference>
<evidence type="ECO:0000256" key="3">
    <source>
        <dbReference type="ARBA" id="ARBA00022723"/>
    </source>
</evidence>
<dbReference type="Proteomes" id="UP000243605">
    <property type="component" value="Unassembled WGS sequence"/>
</dbReference>
<comment type="similarity">
    <text evidence="1 10 11">Belongs to the HAM1 NTPase family.</text>
</comment>
<dbReference type="PANTHER" id="PTHR11067:SF9">
    <property type="entry name" value="INOSINE TRIPHOSPHATE PYROPHOSPHATASE"/>
    <property type="match status" value="1"/>
</dbReference>
<feature type="binding site" evidence="10">
    <location>
        <begin position="150"/>
        <end position="153"/>
    </location>
    <ligand>
        <name>substrate</name>
    </ligand>
</feature>
<dbReference type="AlphaFoldDB" id="A0A662Z0K2"/>
<dbReference type="InterPro" id="IPR002637">
    <property type="entry name" value="RdgB/HAM1"/>
</dbReference>
<feature type="binding site" evidence="10">
    <location>
        <position position="41"/>
    </location>
    <ligand>
        <name>Mg(2+)</name>
        <dbReference type="ChEBI" id="CHEBI:18420"/>
    </ligand>
</feature>
<feature type="binding site" evidence="10">
    <location>
        <position position="71"/>
    </location>
    <ligand>
        <name>substrate</name>
    </ligand>
</feature>
<evidence type="ECO:0000256" key="11">
    <source>
        <dbReference type="RuleBase" id="RU003781"/>
    </source>
</evidence>
<dbReference type="InterPro" id="IPR029001">
    <property type="entry name" value="ITPase-like_fam"/>
</dbReference>
<keyword evidence="7 10" id="KW-0546">Nucleotide metabolism</keyword>
<organism evidence="13 14">
    <name type="scientific">Aliicoccus persicus</name>
    <dbReference type="NCBI Taxonomy" id="930138"/>
    <lineage>
        <taxon>Bacteria</taxon>
        <taxon>Bacillati</taxon>
        <taxon>Bacillota</taxon>
        <taxon>Bacilli</taxon>
        <taxon>Bacillales</taxon>
        <taxon>Staphylococcaceae</taxon>
        <taxon>Aliicoccus</taxon>
    </lineage>
</organism>
<comment type="catalytic activity">
    <reaction evidence="8 10">
        <text>dITP + H2O = dIMP + diphosphate + H(+)</text>
        <dbReference type="Rhea" id="RHEA:28342"/>
        <dbReference type="ChEBI" id="CHEBI:15377"/>
        <dbReference type="ChEBI" id="CHEBI:15378"/>
        <dbReference type="ChEBI" id="CHEBI:33019"/>
        <dbReference type="ChEBI" id="CHEBI:61194"/>
        <dbReference type="ChEBI" id="CHEBI:61382"/>
        <dbReference type="EC" id="3.6.1.66"/>
    </reaction>
</comment>
<dbReference type="NCBIfam" id="NF011397">
    <property type="entry name" value="PRK14822.1"/>
    <property type="match status" value="1"/>
</dbReference>
<evidence type="ECO:0000313" key="13">
    <source>
        <dbReference type="EMBL" id="SEV82433.1"/>
    </source>
</evidence>
<dbReference type="PANTHER" id="PTHR11067">
    <property type="entry name" value="INOSINE TRIPHOSPHATE PYROPHOSPHATASE/HAM1 PROTEIN"/>
    <property type="match status" value="1"/>
</dbReference>
<keyword evidence="3 10" id="KW-0479">Metal-binding</keyword>
<comment type="catalytic activity">
    <reaction evidence="9 10">
        <text>XTP + H2O = XMP + diphosphate + H(+)</text>
        <dbReference type="Rhea" id="RHEA:28610"/>
        <dbReference type="ChEBI" id="CHEBI:15377"/>
        <dbReference type="ChEBI" id="CHEBI:15378"/>
        <dbReference type="ChEBI" id="CHEBI:33019"/>
        <dbReference type="ChEBI" id="CHEBI:57464"/>
        <dbReference type="ChEBI" id="CHEBI:61314"/>
        <dbReference type="EC" id="3.6.1.66"/>
    </reaction>
</comment>
<dbReference type="GO" id="GO:0000166">
    <property type="term" value="F:nucleotide binding"/>
    <property type="evidence" value="ECO:0007669"/>
    <property type="project" value="UniProtKB-KW"/>
</dbReference>
<keyword evidence="14" id="KW-1185">Reference proteome</keyword>
<dbReference type="OrthoDB" id="9807456at2"/>
<reference evidence="12" key="2">
    <citation type="journal article" date="2021" name="PeerJ">
        <title>Extensive microbial diversity within the chicken gut microbiome revealed by metagenomics and culture.</title>
        <authorList>
            <person name="Gilroy R."/>
            <person name="Ravi A."/>
            <person name="Getino M."/>
            <person name="Pursley I."/>
            <person name="Horton D.L."/>
            <person name="Alikhan N.F."/>
            <person name="Baker D."/>
            <person name="Gharbi K."/>
            <person name="Hall N."/>
            <person name="Watson M."/>
            <person name="Adriaenssens E.M."/>
            <person name="Foster-Nyarko E."/>
            <person name="Jarju S."/>
            <person name="Secka A."/>
            <person name="Antonio M."/>
            <person name="Oren A."/>
            <person name="Chaudhuri R.R."/>
            <person name="La Ragione R."/>
            <person name="Hildebrand F."/>
            <person name="Pallen M.J."/>
        </authorList>
    </citation>
    <scope>NUCLEOTIDE SEQUENCE</scope>
    <source>
        <strain evidence="12">6019</strain>
    </source>
</reference>
<dbReference type="HAMAP" id="MF_01405">
    <property type="entry name" value="Non_canon_purine_NTPase"/>
    <property type="match status" value="1"/>
</dbReference>
<reference evidence="12" key="3">
    <citation type="submission" date="2021-09" db="EMBL/GenBank/DDBJ databases">
        <authorList>
            <person name="Gilroy R."/>
        </authorList>
    </citation>
    <scope>NUCLEOTIDE SEQUENCE</scope>
    <source>
        <strain evidence="12">6019</strain>
    </source>
</reference>
<dbReference type="Gene3D" id="3.90.950.10">
    <property type="match status" value="1"/>
</dbReference>
<comment type="subunit">
    <text evidence="2 10">Homodimer.</text>
</comment>
<dbReference type="NCBIfam" id="TIGR00042">
    <property type="entry name" value="RdgB/HAM1 family non-canonical purine NTP pyrophosphatase"/>
    <property type="match status" value="1"/>
</dbReference>
<evidence type="ECO:0000256" key="2">
    <source>
        <dbReference type="ARBA" id="ARBA00011738"/>
    </source>
</evidence>
<comment type="cofactor">
    <cofactor evidence="10">
        <name>Mg(2+)</name>
        <dbReference type="ChEBI" id="CHEBI:18420"/>
    </cofactor>
    <text evidence="10">Binds 1 Mg(2+) ion per subunit.</text>
</comment>
<dbReference type="EMBL" id="FOIT01000001">
    <property type="protein sequence ID" value="SEV82433.1"/>
    <property type="molecule type" value="Genomic_DNA"/>
</dbReference>
<proteinExistence type="inferred from homology"/>
<dbReference type="RefSeq" id="WP_091473094.1">
    <property type="nucleotide sequence ID" value="NZ_FOIT01000001.1"/>
</dbReference>
<dbReference type="GO" id="GO:0046872">
    <property type="term" value="F:metal ion binding"/>
    <property type="evidence" value="ECO:0007669"/>
    <property type="project" value="UniProtKB-KW"/>
</dbReference>
<evidence type="ECO:0000256" key="9">
    <source>
        <dbReference type="ARBA" id="ARBA00052017"/>
    </source>
</evidence>
<accession>A0A662Z0K2</accession>
<dbReference type="CDD" id="cd00515">
    <property type="entry name" value="HAM1"/>
    <property type="match status" value="1"/>
</dbReference>
<evidence type="ECO:0000313" key="12">
    <source>
        <dbReference type="EMBL" id="HJE20299.1"/>
    </source>
</evidence>
<name>A0A662Z0K2_9STAP</name>
<evidence type="ECO:0000256" key="4">
    <source>
        <dbReference type="ARBA" id="ARBA00022741"/>
    </source>
</evidence>
<keyword evidence="5 10" id="KW-0378">Hydrolase</keyword>
<dbReference type="EC" id="3.6.1.66" evidence="10"/>